<sequence length="253" mass="27799">MDDRRLAAIMFTDIVGYTSMMAADEQQALRVIVQHREILKPVVEKYNGSWLKEMGDGTLSSFPSSIQAINCAIELQAKLKLVPEFTIRIGIHLGDVIFAHDDVYGDGVNVASRIEPTAAPGGISISGQVYDTITSNREITAEYLGDKNLKHVARPVRIYAISNSDLPIPAPFTDEPPEESTAAADPSPLESISAPDVAFKSNSLFQELRRRKVFRAGMAYVIVAWLLIQVSTAILPVYDVPVWINQGFLLLLA</sequence>
<dbReference type="AlphaFoldDB" id="A0A2A4XBY4"/>
<dbReference type="PROSITE" id="PS50125">
    <property type="entry name" value="GUANYLATE_CYCLASE_2"/>
    <property type="match status" value="1"/>
</dbReference>
<organism evidence="4 5">
    <name type="scientific">SAR86 cluster bacterium</name>
    <dbReference type="NCBI Taxonomy" id="2030880"/>
    <lineage>
        <taxon>Bacteria</taxon>
        <taxon>Pseudomonadati</taxon>
        <taxon>Pseudomonadota</taxon>
        <taxon>Gammaproteobacteria</taxon>
        <taxon>SAR86 cluster</taxon>
    </lineage>
</organism>
<dbReference type="SUPFAM" id="SSF55073">
    <property type="entry name" value="Nucleotide cyclase"/>
    <property type="match status" value="1"/>
</dbReference>
<evidence type="ECO:0000256" key="2">
    <source>
        <dbReference type="SAM" id="Phobius"/>
    </source>
</evidence>
<feature type="region of interest" description="Disordered" evidence="1">
    <location>
        <begin position="169"/>
        <end position="189"/>
    </location>
</feature>
<evidence type="ECO:0000256" key="1">
    <source>
        <dbReference type="SAM" id="MobiDB-lite"/>
    </source>
</evidence>
<dbReference type="EMBL" id="NVUL01000016">
    <property type="protein sequence ID" value="PCI79575.1"/>
    <property type="molecule type" value="Genomic_DNA"/>
</dbReference>
<keyword evidence="2" id="KW-1133">Transmembrane helix</keyword>
<dbReference type="GO" id="GO:0035556">
    <property type="term" value="P:intracellular signal transduction"/>
    <property type="evidence" value="ECO:0007669"/>
    <property type="project" value="InterPro"/>
</dbReference>
<dbReference type="GO" id="GO:0006171">
    <property type="term" value="P:cAMP biosynthetic process"/>
    <property type="evidence" value="ECO:0007669"/>
    <property type="project" value="TreeGrafter"/>
</dbReference>
<dbReference type="InterPro" id="IPR050697">
    <property type="entry name" value="Adenylyl/Guanylyl_Cyclase_3/4"/>
</dbReference>
<accession>A0A2A4XBY4</accession>
<dbReference type="InterPro" id="IPR001054">
    <property type="entry name" value="A/G_cyclase"/>
</dbReference>
<evidence type="ECO:0000259" key="3">
    <source>
        <dbReference type="PROSITE" id="PS50125"/>
    </source>
</evidence>
<proteinExistence type="predicted"/>
<feature type="transmembrane region" description="Helical" evidence="2">
    <location>
        <begin position="218"/>
        <end position="238"/>
    </location>
</feature>
<dbReference type="CDD" id="cd07302">
    <property type="entry name" value="CHD"/>
    <property type="match status" value="1"/>
</dbReference>
<feature type="domain" description="Guanylate cyclase" evidence="3">
    <location>
        <begin position="8"/>
        <end position="115"/>
    </location>
</feature>
<dbReference type="Gene3D" id="3.30.70.1230">
    <property type="entry name" value="Nucleotide cyclase"/>
    <property type="match status" value="1"/>
</dbReference>
<reference evidence="5" key="1">
    <citation type="submission" date="2017-08" db="EMBL/GenBank/DDBJ databases">
        <title>A dynamic microbial community with high functional redundancy inhabits the cold, oxic subseafloor aquifer.</title>
        <authorList>
            <person name="Tully B.J."/>
            <person name="Wheat C.G."/>
            <person name="Glazer B.T."/>
            <person name="Huber J.A."/>
        </authorList>
    </citation>
    <scope>NUCLEOTIDE SEQUENCE [LARGE SCALE GENOMIC DNA]</scope>
</reference>
<dbReference type="GO" id="GO:0004016">
    <property type="term" value="F:adenylate cyclase activity"/>
    <property type="evidence" value="ECO:0007669"/>
    <property type="project" value="UniProtKB-ARBA"/>
</dbReference>
<dbReference type="InterPro" id="IPR029787">
    <property type="entry name" value="Nucleotide_cyclase"/>
</dbReference>
<keyword evidence="2" id="KW-0472">Membrane</keyword>
<dbReference type="Pfam" id="PF00211">
    <property type="entry name" value="Guanylate_cyc"/>
    <property type="match status" value="1"/>
</dbReference>
<evidence type="ECO:0000313" key="5">
    <source>
        <dbReference type="Proteomes" id="UP000218767"/>
    </source>
</evidence>
<protein>
    <recommendedName>
        <fullName evidence="3">Guanylate cyclase domain-containing protein</fullName>
    </recommendedName>
</protein>
<comment type="caution">
    <text evidence="4">The sequence shown here is derived from an EMBL/GenBank/DDBJ whole genome shotgun (WGS) entry which is preliminary data.</text>
</comment>
<dbReference type="PANTHER" id="PTHR43081:SF19">
    <property type="entry name" value="PH-SENSITIVE ADENYLATE CYCLASE RV1264"/>
    <property type="match status" value="1"/>
</dbReference>
<gene>
    <name evidence="4" type="ORF">COB20_04655</name>
</gene>
<dbReference type="Proteomes" id="UP000218767">
    <property type="component" value="Unassembled WGS sequence"/>
</dbReference>
<name>A0A2A4XBY4_9GAMM</name>
<keyword evidence="2" id="KW-0812">Transmembrane</keyword>
<feature type="non-terminal residue" evidence="4">
    <location>
        <position position="253"/>
    </location>
</feature>
<evidence type="ECO:0000313" key="4">
    <source>
        <dbReference type="EMBL" id="PCI79575.1"/>
    </source>
</evidence>
<dbReference type="PANTHER" id="PTHR43081">
    <property type="entry name" value="ADENYLATE CYCLASE, TERMINAL-DIFFERENTIATION SPECIFIC-RELATED"/>
    <property type="match status" value="1"/>
</dbReference>